<dbReference type="AlphaFoldDB" id="A0A1W5ZZ66"/>
<name>A0A1W5ZZ66_9BACI</name>
<keyword evidence="3" id="KW-1185">Reference proteome</keyword>
<gene>
    <name evidence="2" type="ORF">HM131_18225</name>
</gene>
<dbReference type="EMBL" id="CP020772">
    <property type="protein sequence ID" value="ARI78656.1"/>
    <property type="molecule type" value="Genomic_DNA"/>
</dbReference>
<proteinExistence type="predicted"/>
<evidence type="ECO:0000313" key="3">
    <source>
        <dbReference type="Proteomes" id="UP000192527"/>
    </source>
</evidence>
<dbReference type="Pfam" id="PF25250">
    <property type="entry name" value="DUF7852"/>
    <property type="match status" value="1"/>
</dbReference>
<dbReference type="KEGG" id="hmn:HM131_18225"/>
<evidence type="ECO:0000313" key="2">
    <source>
        <dbReference type="EMBL" id="ARI78656.1"/>
    </source>
</evidence>
<accession>A0A1W5ZZ66</accession>
<dbReference type="InterPro" id="IPR054845">
    <property type="entry name" value="Exosporium_prot_C"/>
</dbReference>
<organism evidence="2 3">
    <name type="scientific">Halobacillus mangrovi</name>
    <dbReference type="NCBI Taxonomy" id="402384"/>
    <lineage>
        <taxon>Bacteria</taxon>
        <taxon>Bacillati</taxon>
        <taxon>Bacillota</taxon>
        <taxon>Bacilli</taxon>
        <taxon>Bacillales</taxon>
        <taxon>Bacillaceae</taxon>
        <taxon>Halobacillus</taxon>
    </lineage>
</organism>
<feature type="domain" description="DUF7852" evidence="1">
    <location>
        <begin position="17"/>
        <end position="131"/>
    </location>
</feature>
<dbReference type="Proteomes" id="UP000192527">
    <property type="component" value="Chromosome"/>
</dbReference>
<reference evidence="2 3" key="1">
    <citation type="submission" date="2017-04" db="EMBL/GenBank/DDBJ databases">
        <title>The whole genome sequencing and assembly of Halobacillus mangrovi strain.</title>
        <authorList>
            <person name="Lee S.-J."/>
            <person name="Park M.-K."/>
            <person name="Kim J.-Y."/>
            <person name="Lee Y.-J."/>
            <person name="Yi H."/>
            <person name="Bahn Y.-S."/>
            <person name="Kim J.F."/>
            <person name="Lee D.-W."/>
        </authorList>
    </citation>
    <scope>NUCLEOTIDE SEQUENCE [LARGE SCALE GENOMIC DNA]</scope>
    <source>
        <strain evidence="2 3">KTB 131</strain>
    </source>
</reference>
<protein>
    <submittedName>
        <fullName evidence="2">DUF3794 domain-containing protein</fullName>
    </submittedName>
</protein>
<dbReference type="RefSeq" id="WP_085031115.1">
    <property type="nucleotide sequence ID" value="NZ_CP020772.1"/>
</dbReference>
<dbReference type="OrthoDB" id="2381017at2"/>
<evidence type="ECO:0000259" key="1">
    <source>
        <dbReference type="Pfam" id="PF25250"/>
    </source>
</evidence>
<sequence>MKKDNHHDCVDLSMSASVEQCMSSRDAETAITDTRQIRVPVKLGTYDVTTHLVADIKFPHPVMEIKDIKKRVIITQCRLMTRVARPTDPSSVGPFPLFLEGYVRKNIQYASPCHNDKGECVSAELKSLTVKIPFKCFTQVTLEVDAILPVTNTRSEFDFFRAQDLGKGFPEKDKFLSSDISQFHQASTGYYNDLPFCELVSHDIIEWDEATDRKSINGGYGDDSPVDEGFFHHMVEKMTLTFRVRVLQEQLVEVNNDNGTA</sequence>
<dbReference type="STRING" id="402384.HM131_18225"/>
<dbReference type="InterPro" id="IPR057174">
    <property type="entry name" value="DUF7852"/>
</dbReference>
<dbReference type="NCBIfam" id="NF045794">
    <property type="entry name" value="CsxC_fam"/>
    <property type="match status" value="1"/>
</dbReference>